<accession>A0A3N1P792</accession>
<comment type="subcellular location">
    <subcellularLocation>
        <location evidence="2">Cytoplasm</location>
    </subcellularLocation>
</comment>
<comment type="caution">
    <text evidence="12">The sequence shown here is derived from an EMBL/GenBank/DDBJ whole genome shotgun (WGS) entry which is preliminary data.</text>
</comment>
<dbReference type="Pfam" id="PF00254">
    <property type="entry name" value="FKBP_C"/>
    <property type="match status" value="1"/>
</dbReference>
<dbReference type="PANTHER" id="PTHR47861:SF3">
    <property type="entry name" value="FKBP-TYPE PEPTIDYL-PROLYL CIS-TRANS ISOMERASE SLYD"/>
    <property type="match status" value="1"/>
</dbReference>
<dbReference type="STRING" id="584787.GCA_001247655_02046"/>
<proteinExistence type="inferred from homology"/>
<dbReference type="PANTHER" id="PTHR47861">
    <property type="entry name" value="FKBP-TYPE PEPTIDYL-PROLYL CIS-TRANS ISOMERASE SLYD"/>
    <property type="match status" value="1"/>
</dbReference>
<dbReference type="InterPro" id="IPR046357">
    <property type="entry name" value="PPIase_dom_sf"/>
</dbReference>
<organism evidence="12 13">
    <name type="scientific">Gallaecimonas pentaromativorans</name>
    <dbReference type="NCBI Taxonomy" id="584787"/>
    <lineage>
        <taxon>Bacteria</taxon>
        <taxon>Pseudomonadati</taxon>
        <taxon>Pseudomonadota</taxon>
        <taxon>Gammaproteobacteria</taxon>
        <taxon>Enterobacterales</taxon>
        <taxon>Gallaecimonadaceae</taxon>
        <taxon>Gallaecimonas</taxon>
    </lineage>
</organism>
<evidence type="ECO:0000256" key="8">
    <source>
        <dbReference type="ARBA" id="ARBA00037071"/>
    </source>
</evidence>
<reference evidence="12 13" key="1">
    <citation type="submission" date="2018-11" db="EMBL/GenBank/DDBJ databases">
        <title>Genomic Encyclopedia of Type Strains, Phase IV (KMG-IV): sequencing the most valuable type-strain genomes for metagenomic binning, comparative biology and taxonomic classification.</title>
        <authorList>
            <person name="Goeker M."/>
        </authorList>
    </citation>
    <scope>NUCLEOTIDE SEQUENCE [LARGE SCALE GENOMIC DNA]</scope>
    <source>
        <strain evidence="12 13">DSM 21945</strain>
    </source>
</reference>
<comment type="function">
    <text evidence="8">Also involved in hydrogenase metallocenter assembly, probably by participating in the nickel insertion step. This function in hydrogenase biosynthesis requires chaperone activity and the presence of the metal-binding domain, but not PPIase activity.</text>
</comment>
<comment type="catalytic activity">
    <reaction evidence="1 9 10">
        <text>[protein]-peptidylproline (omega=180) = [protein]-peptidylproline (omega=0)</text>
        <dbReference type="Rhea" id="RHEA:16237"/>
        <dbReference type="Rhea" id="RHEA-COMP:10747"/>
        <dbReference type="Rhea" id="RHEA-COMP:10748"/>
        <dbReference type="ChEBI" id="CHEBI:83833"/>
        <dbReference type="ChEBI" id="CHEBI:83834"/>
        <dbReference type="EC" id="5.2.1.8"/>
    </reaction>
</comment>
<dbReference type="AlphaFoldDB" id="A0A3N1P792"/>
<keyword evidence="7 9" id="KW-0413">Isomerase</keyword>
<dbReference type="GO" id="GO:0042026">
    <property type="term" value="P:protein refolding"/>
    <property type="evidence" value="ECO:0007669"/>
    <property type="project" value="UniProtKB-ARBA"/>
</dbReference>
<comment type="similarity">
    <text evidence="3 10">Belongs to the FKBP-type PPIase family.</text>
</comment>
<name>A0A3N1P792_9GAMM</name>
<keyword evidence="5 9" id="KW-0697">Rotamase</keyword>
<protein>
    <recommendedName>
        <fullName evidence="10">Peptidyl-prolyl cis-trans isomerase</fullName>
        <ecNumber evidence="10">5.2.1.8</ecNumber>
    </recommendedName>
</protein>
<keyword evidence="4" id="KW-0963">Cytoplasm</keyword>
<evidence type="ECO:0000256" key="3">
    <source>
        <dbReference type="ARBA" id="ARBA00006577"/>
    </source>
</evidence>
<evidence type="ECO:0000256" key="1">
    <source>
        <dbReference type="ARBA" id="ARBA00000971"/>
    </source>
</evidence>
<evidence type="ECO:0000256" key="5">
    <source>
        <dbReference type="ARBA" id="ARBA00023110"/>
    </source>
</evidence>
<feature type="domain" description="PPIase FKBP-type" evidence="11">
    <location>
        <begin position="6"/>
        <end position="80"/>
    </location>
</feature>
<evidence type="ECO:0000256" key="6">
    <source>
        <dbReference type="ARBA" id="ARBA00023186"/>
    </source>
</evidence>
<evidence type="ECO:0000256" key="4">
    <source>
        <dbReference type="ARBA" id="ARBA00022490"/>
    </source>
</evidence>
<evidence type="ECO:0000313" key="12">
    <source>
        <dbReference type="EMBL" id="ROQ22630.1"/>
    </source>
</evidence>
<sequence length="160" mass="17597">MQITDDKVVQFHYQLKDETGKELENSNGQEPLAYLHGHDNMIPGLEKAMEGKAKGDTFTVTLAPEDAYGERRDGLTQRVPIKHLQGAKKWAPGMVAVVNTDQGQRQVLVVKAGRFMADVDLNHPLAGKTLTFDIEILDIRDASDDEVAHGHAHGVGGHQH</sequence>
<keyword evidence="13" id="KW-1185">Reference proteome</keyword>
<evidence type="ECO:0000256" key="7">
    <source>
        <dbReference type="ARBA" id="ARBA00023235"/>
    </source>
</evidence>
<evidence type="ECO:0000313" key="13">
    <source>
        <dbReference type="Proteomes" id="UP000268033"/>
    </source>
</evidence>
<dbReference type="GO" id="GO:0003755">
    <property type="term" value="F:peptidyl-prolyl cis-trans isomerase activity"/>
    <property type="evidence" value="ECO:0007669"/>
    <property type="project" value="UniProtKB-UniRule"/>
</dbReference>
<evidence type="ECO:0000259" key="11">
    <source>
        <dbReference type="PROSITE" id="PS50059"/>
    </source>
</evidence>
<evidence type="ECO:0000256" key="10">
    <source>
        <dbReference type="RuleBase" id="RU003915"/>
    </source>
</evidence>
<dbReference type="EC" id="5.2.1.8" evidence="10"/>
<gene>
    <name evidence="12" type="ORF">EDC28_109117</name>
</gene>
<dbReference type="SUPFAM" id="SSF54534">
    <property type="entry name" value="FKBP-like"/>
    <property type="match status" value="1"/>
</dbReference>
<evidence type="ECO:0000256" key="2">
    <source>
        <dbReference type="ARBA" id="ARBA00004496"/>
    </source>
</evidence>
<dbReference type="Proteomes" id="UP000268033">
    <property type="component" value="Unassembled WGS sequence"/>
</dbReference>
<dbReference type="EMBL" id="RJUL01000009">
    <property type="protein sequence ID" value="ROQ22630.1"/>
    <property type="molecule type" value="Genomic_DNA"/>
</dbReference>
<keyword evidence="6" id="KW-0143">Chaperone</keyword>
<dbReference type="OrthoDB" id="9808891at2"/>
<dbReference type="Gene3D" id="3.10.50.40">
    <property type="match status" value="1"/>
</dbReference>
<dbReference type="InterPro" id="IPR001179">
    <property type="entry name" value="PPIase_FKBP_dom"/>
</dbReference>
<dbReference type="GO" id="GO:0005737">
    <property type="term" value="C:cytoplasm"/>
    <property type="evidence" value="ECO:0007669"/>
    <property type="project" value="UniProtKB-SubCell"/>
</dbReference>
<dbReference type="RefSeq" id="WP_050660583.1">
    <property type="nucleotide sequence ID" value="NZ_JBLXAC010000003.1"/>
</dbReference>
<evidence type="ECO:0000256" key="9">
    <source>
        <dbReference type="PROSITE-ProRule" id="PRU00277"/>
    </source>
</evidence>
<dbReference type="PROSITE" id="PS50059">
    <property type="entry name" value="FKBP_PPIASE"/>
    <property type="match status" value="1"/>
</dbReference>